<dbReference type="AlphaFoldDB" id="A0A9N9I7F9"/>
<protein>
    <submittedName>
        <fullName evidence="1">11790_t:CDS:1</fullName>
    </submittedName>
</protein>
<comment type="caution">
    <text evidence="1">The sequence shown here is derived from an EMBL/GenBank/DDBJ whole genome shotgun (WGS) entry which is preliminary data.</text>
</comment>
<gene>
    <name evidence="1" type="ORF">ALEPTO_LOCUS12398</name>
</gene>
<name>A0A9N9I7F9_9GLOM</name>
<feature type="non-terminal residue" evidence="1">
    <location>
        <position position="1"/>
    </location>
</feature>
<evidence type="ECO:0000313" key="2">
    <source>
        <dbReference type="Proteomes" id="UP000789508"/>
    </source>
</evidence>
<accession>A0A9N9I7F9</accession>
<proteinExistence type="predicted"/>
<keyword evidence="2" id="KW-1185">Reference proteome</keyword>
<dbReference type="Proteomes" id="UP000789508">
    <property type="component" value="Unassembled WGS sequence"/>
</dbReference>
<dbReference type="EMBL" id="CAJVPS010027861">
    <property type="protein sequence ID" value="CAG8724984.1"/>
    <property type="molecule type" value="Genomic_DNA"/>
</dbReference>
<organism evidence="1 2">
    <name type="scientific">Ambispora leptoticha</name>
    <dbReference type="NCBI Taxonomy" id="144679"/>
    <lineage>
        <taxon>Eukaryota</taxon>
        <taxon>Fungi</taxon>
        <taxon>Fungi incertae sedis</taxon>
        <taxon>Mucoromycota</taxon>
        <taxon>Glomeromycotina</taxon>
        <taxon>Glomeromycetes</taxon>
        <taxon>Archaeosporales</taxon>
        <taxon>Ambisporaceae</taxon>
        <taxon>Ambispora</taxon>
    </lineage>
</organism>
<reference evidence="1" key="1">
    <citation type="submission" date="2021-06" db="EMBL/GenBank/DDBJ databases">
        <authorList>
            <person name="Kallberg Y."/>
            <person name="Tangrot J."/>
            <person name="Rosling A."/>
        </authorList>
    </citation>
    <scope>NUCLEOTIDE SEQUENCE</scope>
    <source>
        <strain evidence="1">FL130A</strain>
    </source>
</reference>
<evidence type="ECO:0000313" key="1">
    <source>
        <dbReference type="EMBL" id="CAG8724984.1"/>
    </source>
</evidence>
<sequence>YFYKSDVIFGTDSKKRREIINIQGINESTVAVCAKGYNHIE</sequence>